<feature type="transmembrane region" description="Helical" evidence="1">
    <location>
        <begin position="101"/>
        <end position="122"/>
    </location>
</feature>
<feature type="transmembrane region" description="Helical" evidence="1">
    <location>
        <begin position="26"/>
        <end position="44"/>
    </location>
</feature>
<protein>
    <submittedName>
        <fullName evidence="2">Uncharacterized protein</fullName>
    </submittedName>
</protein>
<feature type="transmembrane region" description="Helical" evidence="1">
    <location>
        <begin position="134"/>
        <end position="154"/>
    </location>
</feature>
<keyword evidence="1" id="KW-1133">Transmembrane helix</keyword>
<gene>
    <name evidence="2" type="ORF">GRI91_11355</name>
</gene>
<dbReference type="AlphaFoldDB" id="A0A6I4T9B1"/>
<feature type="transmembrane region" description="Helical" evidence="1">
    <location>
        <begin position="161"/>
        <end position="181"/>
    </location>
</feature>
<dbReference type="Proteomes" id="UP000438476">
    <property type="component" value="Unassembled WGS sequence"/>
</dbReference>
<keyword evidence="1" id="KW-0472">Membrane</keyword>
<sequence>MMLPYGIVLSLLGPLMLRLGWHRKSGWIMGGWALLTMAAVLLTFEYGAWGLAIGTCAAIASASVLLAVAALRTPAGRLAKGRLPERKARRAPDWPDIARRWGVFIITFPLTLLATLFLAVRMEAFAVASGSSEANSMATAVIAAPIIWTIAMSWQMLCGTLFRMALAPAALFLAGGALWLIR</sequence>
<evidence type="ECO:0000256" key="1">
    <source>
        <dbReference type="SAM" id="Phobius"/>
    </source>
</evidence>
<dbReference type="RefSeq" id="WP_160736808.1">
    <property type="nucleotide sequence ID" value="NZ_WTYT01000005.1"/>
</dbReference>
<keyword evidence="1" id="KW-0812">Transmembrane</keyword>
<feature type="transmembrane region" description="Helical" evidence="1">
    <location>
        <begin position="50"/>
        <end position="71"/>
    </location>
</feature>
<evidence type="ECO:0000313" key="3">
    <source>
        <dbReference type="Proteomes" id="UP000438476"/>
    </source>
</evidence>
<comment type="caution">
    <text evidence="2">The sequence shown here is derived from an EMBL/GenBank/DDBJ whole genome shotgun (WGS) entry which is preliminary data.</text>
</comment>
<organism evidence="2 3">
    <name type="scientific">Altericroceibacterium endophyticum</name>
    <dbReference type="NCBI Taxonomy" id="1808508"/>
    <lineage>
        <taxon>Bacteria</taxon>
        <taxon>Pseudomonadati</taxon>
        <taxon>Pseudomonadota</taxon>
        <taxon>Alphaproteobacteria</taxon>
        <taxon>Sphingomonadales</taxon>
        <taxon>Erythrobacteraceae</taxon>
        <taxon>Altericroceibacterium</taxon>
    </lineage>
</organism>
<reference evidence="2 3" key="1">
    <citation type="submission" date="2019-12" db="EMBL/GenBank/DDBJ databases">
        <title>Genomic-based taxomic classification of the family Erythrobacteraceae.</title>
        <authorList>
            <person name="Xu L."/>
        </authorList>
    </citation>
    <scope>NUCLEOTIDE SEQUENCE [LARGE SCALE GENOMIC DNA]</scope>
    <source>
        <strain evidence="2 3">LMG 29518</strain>
    </source>
</reference>
<evidence type="ECO:0000313" key="2">
    <source>
        <dbReference type="EMBL" id="MXO66355.1"/>
    </source>
</evidence>
<dbReference type="EMBL" id="WTYT01000005">
    <property type="protein sequence ID" value="MXO66355.1"/>
    <property type="molecule type" value="Genomic_DNA"/>
</dbReference>
<keyword evidence="3" id="KW-1185">Reference proteome</keyword>
<accession>A0A6I4T9B1</accession>
<name>A0A6I4T9B1_9SPHN</name>
<proteinExistence type="predicted"/>